<evidence type="ECO:0000313" key="3">
    <source>
        <dbReference type="EMBL" id="QIK76956.1"/>
    </source>
</evidence>
<gene>
    <name evidence="3" type="ORF">G7071_17465</name>
</gene>
<keyword evidence="4" id="KW-1185">Reference proteome</keyword>
<dbReference type="Proteomes" id="UP000502035">
    <property type="component" value="Chromosome"/>
</dbReference>
<evidence type="ECO:0000313" key="4">
    <source>
        <dbReference type="Proteomes" id="UP000502035"/>
    </source>
</evidence>
<evidence type="ECO:0000256" key="1">
    <source>
        <dbReference type="SAM" id="MobiDB-lite"/>
    </source>
</evidence>
<reference evidence="3 4" key="1">
    <citation type="submission" date="2020-03" db="EMBL/GenBank/DDBJ databases">
        <title>Nocardioides sp. nov., isolated from fish.</title>
        <authorList>
            <person name="Hyun D.-W."/>
            <person name="Bae J.-W."/>
        </authorList>
    </citation>
    <scope>NUCLEOTIDE SEQUENCE [LARGE SCALE GENOMIC DNA]</scope>
    <source>
        <strain evidence="3 4">HDW12A</strain>
    </source>
</reference>
<proteinExistence type="predicted"/>
<feature type="domain" description="HNH nuclease" evidence="2">
    <location>
        <begin position="361"/>
        <end position="422"/>
    </location>
</feature>
<dbReference type="KEGG" id="npi:G7071_17465"/>
<dbReference type="Pfam" id="PF02720">
    <property type="entry name" value="DUF222"/>
    <property type="match status" value="1"/>
</dbReference>
<name>A0A6G7YJQ8_9ACTN</name>
<evidence type="ECO:0000259" key="2">
    <source>
        <dbReference type="SMART" id="SM00507"/>
    </source>
</evidence>
<dbReference type="EMBL" id="CP049866">
    <property type="protein sequence ID" value="QIK76956.1"/>
    <property type="molecule type" value="Genomic_DNA"/>
</dbReference>
<dbReference type="AlphaFoldDB" id="A0A6G7YJQ8"/>
<dbReference type="CDD" id="cd00085">
    <property type="entry name" value="HNHc"/>
    <property type="match status" value="1"/>
</dbReference>
<protein>
    <submittedName>
        <fullName evidence="3">DUF222 domain-containing protein</fullName>
    </submittedName>
</protein>
<dbReference type="RefSeq" id="WP_166320640.1">
    <property type="nucleotide sequence ID" value="NZ_CP049866.1"/>
</dbReference>
<sequence>MISTSPRATSVAGEPDAMSAREVLDLARSQQAAEDAAAARKLEAAARWADLHPPQSRHHAASFTLDGIEHEEAIAGDGCPTVAEFCIAELGTVLGISTTAAKRLIGHALELRHRLPRLWAAVHAGCVPAWRARLVAEATIHATPALTPASVAWIDAQVTPFAAKVGPAQLDRLVAEAIARQHPAEPVDPDDPHPACPDGRHVTIDADQVGFGGTTSVAAQLDLADALDLDHALQTGAAELKALGSTESLGARRAMALGHLARRQLALDLASATRLAADTDLAGQPTSLPAARALEFHLHFSAGLAGGLEIDHLGRMDEGQRLMVLDLVKSWCGDSHTKITVKPVIDLNTELTAPGYQPTGRQREQIALRDRTCVFPWCSQPARRCDLDHTVPFDHHAACDDPAQPGATTTSNLGALCRRHHRLKTHGRWQVSQPASGVFRWTSPHGHTYRRDSTGTTRVDSDPDPPAPPNRSSRAA</sequence>
<organism evidence="3 4">
    <name type="scientific">Nocardioides piscis</name>
    <dbReference type="NCBI Taxonomy" id="2714938"/>
    <lineage>
        <taxon>Bacteria</taxon>
        <taxon>Bacillati</taxon>
        <taxon>Actinomycetota</taxon>
        <taxon>Actinomycetes</taxon>
        <taxon>Propionibacteriales</taxon>
        <taxon>Nocardioidaceae</taxon>
        <taxon>Nocardioides</taxon>
    </lineage>
</organism>
<feature type="region of interest" description="Disordered" evidence="1">
    <location>
        <begin position="438"/>
        <end position="476"/>
    </location>
</feature>
<dbReference type="SMART" id="SM00507">
    <property type="entry name" value="HNHc"/>
    <property type="match status" value="1"/>
</dbReference>
<accession>A0A6G7YJQ8</accession>
<dbReference type="InterPro" id="IPR003870">
    <property type="entry name" value="DUF222"/>
</dbReference>
<dbReference type="InterPro" id="IPR003615">
    <property type="entry name" value="HNH_nuc"/>
</dbReference>